<dbReference type="EMBL" id="JAAXOS010000005">
    <property type="protein sequence ID" value="NKY26867.1"/>
    <property type="molecule type" value="Genomic_DNA"/>
</dbReference>
<keyword evidence="2" id="KW-0012">Acyltransferase</keyword>
<organism evidence="5 6">
    <name type="scientific">Nocardia gamkensis</name>
    <dbReference type="NCBI Taxonomy" id="352869"/>
    <lineage>
        <taxon>Bacteria</taxon>
        <taxon>Bacillati</taxon>
        <taxon>Actinomycetota</taxon>
        <taxon>Actinomycetes</taxon>
        <taxon>Mycobacteriales</taxon>
        <taxon>Nocardiaceae</taxon>
        <taxon>Nocardia</taxon>
    </lineage>
</organism>
<accession>A0A7X6L351</accession>
<dbReference type="PROSITE" id="PS51186">
    <property type="entry name" value="GNAT"/>
    <property type="match status" value="1"/>
</dbReference>
<gene>
    <name evidence="5" type="ORF">HGB38_11620</name>
</gene>
<evidence type="ECO:0000313" key="6">
    <source>
        <dbReference type="Proteomes" id="UP000540698"/>
    </source>
</evidence>
<feature type="domain" description="N-acetyltransferase" evidence="4">
    <location>
        <begin position="8"/>
        <end position="165"/>
    </location>
</feature>
<evidence type="ECO:0000256" key="1">
    <source>
        <dbReference type="ARBA" id="ARBA00022679"/>
    </source>
</evidence>
<sequence length="197" mass="21833">MRMDLSMPEIRLLVPEDWAVFRRIRLAALTDAPQFFGSTLAEAQARTESDWRRALSDRAQFLAQRDGTEVGTVAGMPDPERGGVHLISMWVAPSARGTGVSDRLVRAVLDWAVEGGHDVVHLEFAEHNAFAERLYLRNGFVRTGGSGPIVPGDPRREFEMAWRPPTPGLPAHPQGIRAATASETSVPHRDAEHRRQP</sequence>
<keyword evidence="1 5" id="KW-0808">Transferase</keyword>
<dbReference type="InterPro" id="IPR050832">
    <property type="entry name" value="Bact_Acetyltransf"/>
</dbReference>
<evidence type="ECO:0000259" key="4">
    <source>
        <dbReference type="PROSITE" id="PS51186"/>
    </source>
</evidence>
<dbReference type="CDD" id="cd04301">
    <property type="entry name" value="NAT_SF"/>
    <property type="match status" value="1"/>
</dbReference>
<name>A0A7X6L351_9NOCA</name>
<dbReference type="AlphaFoldDB" id="A0A7X6L351"/>
<dbReference type="SUPFAM" id="SSF55729">
    <property type="entry name" value="Acyl-CoA N-acyltransferases (Nat)"/>
    <property type="match status" value="1"/>
</dbReference>
<dbReference type="Pfam" id="PF00583">
    <property type="entry name" value="Acetyltransf_1"/>
    <property type="match status" value="1"/>
</dbReference>
<evidence type="ECO:0000256" key="2">
    <source>
        <dbReference type="ARBA" id="ARBA00023315"/>
    </source>
</evidence>
<dbReference type="InterPro" id="IPR016181">
    <property type="entry name" value="Acyl_CoA_acyltransferase"/>
</dbReference>
<evidence type="ECO:0000313" key="5">
    <source>
        <dbReference type="EMBL" id="NKY26867.1"/>
    </source>
</evidence>
<reference evidence="5 6" key="1">
    <citation type="submission" date="2020-04" db="EMBL/GenBank/DDBJ databases">
        <title>MicrobeNet Type strains.</title>
        <authorList>
            <person name="Nicholson A.C."/>
        </authorList>
    </citation>
    <scope>NUCLEOTIDE SEQUENCE [LARGE SCALE GENOMIC DNA]</scope>
    <source>
        <strain evidence="5 6">DSM 44956</strain>
    </source>
</reference>
<dbReference type="GO" id="GO:0016747">
    <property type="term" value="F:acyltransferase activity, transferring groups other than amino-acyl groups"/>
    <property type="evidence" value="ECO:0007669"/>
    <property type="project" value="InterPro"/>
</dbReference>
<feature type="compositionally biased region" description="Basic and acidic residues" evidence="3">
    <location>
        <begin position="186"/>
        <end position="197"/>
    </location>
</feature>
<protein>
    <submittedName>
        <fullName evidence="5">GNAT family N-acetyltransferase</fullName>
    </submittedName>
</protein>
<proteinExistence type="predicted"/>
<dbReference type="PANTHER" id="PTHR43877">
    <property type="entry name" value="AMINOALKYLPHOSPHONATE N-ACETYLTRANSFERASE-RELATED-RELATED"/>
    <property type="match status" value="1"/>
</dbReference>
<evidence type="ECO:0000256" key="3">
    <source>
        <dbReference type="SAM" id="MobiDB-lite"/>
    </source>
</evidence>
<dbReference type="InterPro" id="IPR000182">
    <property type="entry name" value="GNAT_dom"/>
</dbReference>
<feature type="region of interest" description="Disordered" evidence="3">
    <location>
        <begin position="160"/>
        <end position="197"/>
    </location>
</feature>
<keyword evidence="6" id="KW-1185">Reference proteome</keyword>
<comment type="caution">
    <text evidence="5">The sequence shown here is derived from an EMBL/GenBank/DDBJ whole genome shotgun (WGS) entry which is preliminary data.</text>
</comment>
<dbReference type="Proteomes" id="UP000540698">
    <property type="component" value="Unassembled WGS sequence"/>
</dbReference>
<dbReference type="Gene3D" id="3.40.630.30">
    <property type="match status" value="1"/>
</dbReference>